<evidence type="ECO:0000313" key="3">
    <source>
        <dbReference type="EMBL" id="KAJ1925058.1"/>
    </source>
</evidence>
<dbReference type="PROSITE" id="PS50003">
    <property type="entry name" value="PH_DOMAIN"/>
    <property type="match status" value="2"/>
</dbReference>
<name>A0A9W8AFM2_9FUNG</name>
<evidence type="ECO:0000259" key="2">
    <source>
        <dbReference type="PROSITE" id="PS50003"/>
    </source>
</evidence>
<feature type="domain" description="PH" evidence="2">
    <location>
        <begin position="343"/>
        <end position="440"/>
    </location>
</feature>
<proteinExistence type="predicted"/>
<evidence type="ECO:0000313" key="4">
    <source>
        <dbReference type="Proteomes" id="UP001150569"/>
    </source>
</evidence>
<feature type="domain" description="PH" evidence="2">
    <location>
        <begin position="54"/>
        <end position="149"/>
    </location>
</feature>
<sequence>MAARSRPSPPAFEPLPLPGLQAVVGGPQRSAITSPAADPANNTALPDVAAGDQTIWKKGFLYKRSSRLKVWKKKWFVLRTSSLSAYKNEKEYELISMINLNMVRLVSEVSKRSRHYVIGIITVTKIYYLQAENIAIMSDWIGALTEACDHLKNPTGLLSQMESVLGSAAVSPYATLPRLVRELPTHGTVPSSATVRGRGDSSGCRNGGAGPRSNSDVAGPSSRPMPRWDDHVESGTRPDPVPLPSPSDLRSPTVRFDLSNATASADQRLSVRTSGLSIGSPAFHSDGYSPRPPLSASPGDLPSASVPIADMPDEGDDDDVSSDEDLSITVYDPSFQESFNSAEILHRGYLLKRDKYKQWRKRWFVLRMRSLSYYRNEKQQDLPRVILLEKVQSIREPRSDSSKSKRPCLRLGTPKRSYWLCGDSQSCIDTWGDYLRMLTNRPILEE</sequence>
<reference evidence="3" key="1">
    <citation type="submission" date="2022-07" db="EMBL/GenBank/DDBJ databases">
        <title>Phylogenomic reconstructions and comparative analyses of Kickxellomycotina fungi.</title>
        <authorList>
            <person name="Reynolds N.K."/>
            <person name="Stajich J.E."/>
            <person name="Barry K."/>
            <person name="Grigoriev I.V."/>
            <person name="Crous P."/>
            <person name="Smith M.E."/>
        </authorList>
    </citation>
    <scope>NUCLEOTIDE SEQUENCE</scope>
    <source>
        <strain evidence="3">RSA 861</strain>
    </source>
</reference>
<dbReference type="InterPro" id="IPR011993">
    <property type="entry name" value="PH-like_dom_sf"/>
</dbReference>
<dbReference type="InterPro" id="IPR001849">
    <property type="entry name" value="PH_domain"/>
</dbReference>
<gene>
    <name evidence="3" type="ORF">IWQ60_004804</name>
</gene>
<feature type="region of interest" description="Disordered" evidence="1">
    <location>
        <begin position="279"/>
        <end position="324"/>
    </location>
</feature>
<dbReference type="SMART" id="SM00233">
    <property type="entry name" value="PH"/>
    <property type="match status" value="2"/>
</dbReference>
<feature type="compositionally biased region" description="Acidic residues" evidence="1">
    <location>
        <begin position="311"/>
        <end position="324"/>
    </location>
</feature>
<dbReference type="Gene3D" id="2.30.29.30">
    <property type="entry name" value="Pleckstrin-homology domain (PH domain)/Phosphotyrosine-binding domain (PTB)"/>
    <property type="match status" value="2"/>
</dbReference>
<dbReference type="PANTHER" id="PTHR12752">
    <property type="entry name" value="PHOSPHOINOSITOL 3-PHOSPHATE-BINDING PROTEIN"/>
    <property type="match status" value="1"/>
</dbReference>
<protein>
    <recommendedName>
        <fullName evidence="2">PH domain-containing protein</fullName>
    </recommendedName>
</protein>
<comment type="caution">
    <text evidence="3">The sequence shown here is derived from an EMBL/GenBank/DDBJ whole genome shotgun (WGS) entry which is preliminary data.</text>
</comment>
<dbReference type="OrthoDB" id="2157866at2759"/>
<dbReference type="EMBL" id="JANBPT010000241">
    <property type="protein sequence ID" value="KAJ1925058.1"/>
    <property type="molecule type" value="Genomic_DNA"/>
</dbReference>
<feature type="region of interest" description="Disordered" evidence="1">
    <location>
        <begin position="184"/>
        <end position="253"/>
    </location>
</feature>
<evidence type="ECO:0000256" key="1">
    <source>
        <dbReference type="SAM" id="MobiDB-lite"/>
    </source>
</evidence>
<accession>A0A9W8AFM2</accession>
<feature type="compositionally biased region" description="Basic and acidic residues" evidence="1">
    <location>
        <begin position="226"/>
        <end position="236"/>
    </location>
</feature>
<dbReference type="PANTHER" id="PTHR12752:SF9">
    <property type="entry name" value="KRAMER, ISOFORM I"/>
    <property type="match status" value="1"/>
</dbReference>
<organism evidence="3 4">
    <name type="scientific">Tieghemiomyces parasiticus</name>
    <dbReference type="NCBI Taxonomy" id="78921"/>
    <lineage>
        <taxon>Eukaryota</taxon>
        <taxon>Fungi</taxon>
        <taxon>Fungi incertae sedis</taxon>
        <taxon>Zoopagomycota</taxon>
        <taxon>Kickxellomycotina</taxon>
        <taxon>Dimargaritomycetes</taxon>
        <taxon>Dimargaritales</taxon>
        <taxon>Dimargaritaceae</taxon>
        <taxon>Tieghemiomyces</taxon>
    </lineage>
</organism>
<dbReference type="AlphaFoldDB" id="A0A9W8AFM2"/>
<dbReference type="Pfam" id="PF00169">
    <property type="entry name" value="PH"/>
    <property type="match status" value="2"/>
</dbReference>
<dbReference type="Proteomes" id="UP001150569">
    <property type="component" value="Unassembled WGS sequence"/>
</dbReference>
<keyword evidence="4" id="KW-1185">Reference proteome</keyword>
<dbReference type="FunFam" id="2.30.29.30:FF:000286">
    <property type="entry name" value="PH-protein kinase domain containing protein"/>
    <property type="match status" value="1"/>
</dbReference>
<dbReference type="SUPFAM" id="SSF50729">
    <property type="entry name" value="PH domain-like"/>
    <property type="match status" value="2"/>
</dbReference>